<evidence type="ECO:0000313" key="8">
    <source>
        <dbReference type="Proteomes" id="UP001595690"/>
    </source>
</evidence>
<evidence type="ECO:0000256" key="5">
    <source>
        <dbReference type="ARBA" id="ARBA00023136"/>
    </source>
</evidence>
<feature type="transmembrane region" description="Helical" evidence="6">
    <location>
        <begin position="29"/>
        <end position="54"/>
    </location>
</feature>
<accession>A0ABV8BMW0</accession>
<protein>
    <recommendedName>
        <fullName evidence="6">Probable membrane transporter protein</fullName>
    </recommendedName>
</protein>
<proteinExistence type="inferred from homology"/>
<comment type="similarity">
    <text evidence="2 6">Belongs to the 4-toluene sulfonate uptake permease (TSUP) (TC 2.A.102) family.</text>
</comment>
<dbReference type="InterPro" id="IPR002781">
    <property type="entry name" value="TM_pro_TauE-like"/>
</dbReference>
<dbReference type="RefSeq" id="WP_382369159.1">
    <property type="nucleotide sequence ID" value="NZ_JBHRZI010000007.1"/>
</dbReference>
<reference evidence="8" key="1">
    <citation type="journal article" date="2019" name="Int. J. Syst. Evol. Microbiol.">
        <title>The Global Catalogue of Microorganisms (GCM) 10K type strain sequencing project: providing services to taxonomists for standard genome sequencing and annotation.</title>
        <authorList>
            <consortium name="The Broad Institute Genomics Platform"/>
            <consortium name="The Broad Institute Genome Sequencing Center for Infectious Disease"/>
            <person name="Wu L."/>
            <person name="Ma J."/>
        </authorList>
    </citation>
    <scope>NUCLEOTIDE SEQUENCE [LARGE SCALE GENOMIC DNA]</scope>
    <source>
        <strain evidence="8">CGMCC 4.7405</strain>
    </source>
</reference>
<comment type="subcellular location">
    <subcellularLocation>
        <location evidence="6">Cell membrane</location>
        <topology evidence="6">Multi-pass membrane protein</topology>
    </subcellularLocation>
    <subcellularLocation>
        <location evidence="1">Membrane</location>
        <topology evidence="1">Multi-pass membrane protein</topology>
    </subcellularLocation>
</comment>
<evidence type="ECO:0000256" key="1">
    <source>
        <dbReference type="ARBA" id="ARBA00004141"/>
    </source>
</evidence>
<feature type="transmembrane region" description="Helical" evidence="6">
    <location>
        <begin position="237"/>
        <end position="259"/>
    </location>
</feature>
<evidence type="ECO:0000256" key="4">
    <source>
        <dbReference type="ARBA" id="ARBA00022989"/>
    </source>
</evidence>
<feature type="transmembrane region" description="Helical" evidence="6">
    <location>
        <begin position="96"/>
        <end position="114"/>
    </location>
</feature>
<keyword evidence="4 6" id="KW-1133">Transmembrane helix</keyword>
<feature type="transmembrane region" description="Helical" evidence="6">
    <location>
        <begin position="66"/>
        <end position="84"/>
    </location>
</feature>
<keyword evidence="5 6" id="KW-0472">Membrane</keyword>
<organism evidence="7 8">
    <name type="scientific">Lentzea rhizosphaerae</name>
    <dbReference type="NCBI Taxonomy" id="2041025"/>
    <lineage>
        <taxon>Bacteria</taxon>
        <taxon>Bacillati</taxon>
        <taxon>Actinomycetota</taxon>
        <taxon>Actinomycetes</taxon>
        <taxon>Pseudonocardiales</taxon>
        <taxon>Pseudonocardiaceae</taxon>
        <taxon>Lentzea</taxon>
    </lineage>
</organism>
<dbReference type="Pfam" id="PF01925">
    <property type="entry name" value="TauE"/>
    <property type="match status" value="1"/>
</dbReference>
<keyword evidence="6" id="KW-1003">Cell membrane</keyword>
<dbReference type="InterPro" id="IPR051598">
    <property type="entry name" value="TSUP/Inactive_protease-like"/>
</dbReference>
<evidence type="ECO:0000256" key="6">
    <source>
        <dbReference type="RuleBase" id="RU363041"/>
    </source>
</evidence>
<feature type="transmembrane region" description="Helical" evidence="6">
    <location>
        <begin position="177"/>
        <end position="198"/>
    </location>
</feature>
<dbReference type="PANTHER" id="PTHR43701">
    <property type="entry name" value="MEMBRANE TRANSPORTER PROTEIN MJ0441-RELATED"/>
    <property type="match status" value="1"/>
</dbReference>
<keyword evidence="8" id="KW-1185">Reference proteome</keyword>
<gene>
    <name evidence="7" type="ORF">ACFOWZ_04575</name>
</gene>
<dbReference type="EMBL" id="JBHRZI010000007">
    <property type="protein sequence ID" value="MFC3890737.1"/>
    <property type="molecule type" value="Genomic_DNA"/>
</dbReference>
<dbReference type="PANTHER" id="PTHR43701:SF2">
    <property type="entry name" value="MEMBRANE TRANSPORTER PROTEIN YJNA-RELATED"/>
    <property type="match status" value="1"/>
</dbReference>
<dbReference type="Proteomes" id="UP001595690">
    <property type="component" value="Unassembled WGS sequence"/>
</dbReference>
<evidence type="ECO:0000256" key="2">
    <source>
        <dbReference type="ARBA" id="ARBA00009142"/>
    </source>
</evidence>
<keyword evidence="3 6" id="KW-0812">Transmembrane</keyword>
<sequence>MLPAALFGLVIGAVLGTLGAGGSILAVPALVYGVGMPLATAIPTSLVVVAVSALGGLAVRWRTGAVRWPVALVFAATSIPAAFAGTSLGRLIPERWSLFAFAALMAAVAARMFAAPSDSGGACRTRSGKVNWRSCLPRALAAGAVVGVLTGLFGVGGGFVIVPVLTVLLGLTTAEAVATSLVVITITALAGLTAHGLAGAHVDPGITAVFAGAALLAAVITGRLAGRLPATTLHRAFAWVVVTVAAGVATSAPFFPAGLDGA</sequence>
<comment type="caution">
    <text evidence="7">The sequence shown here is derived from an EMBL/GenBank/DDBJ whole genome shotgun (WGS) entry which is preliminary data.</text>
</comment>
<feature type="transmembrane region" description="Helical" evidence="6">
    <location>
        <begin position="135"/>
        <end position="165"/>
    </location>
</feature>
<evidence type="ECO:0000313" key="7">
    <source>
        <dbReference type="EMBL" id="MFC3890737.1"/>
    </source>
</evidence>
<evidence type="ECO:0000256" key="3">
    <source>
        <dbReference type="ARBA" id="ARBA00022692"/>
    </source>
</evidence>
<name>A0ABV8BMW0_9PSEU</name>
<feature type="transmembrane region" description="Helical" evidence="6">
    <location>
        <begin position="205"/>
        <end position="225"/>
    </location>
</feature>